<name>A0AAU8MYT4_9GAMM</name>
<protein>
    <submittedName>
        <fullName evidence="2">XVIPCD domain-containing protein</fullName>
    </submittedName>
</protein>
<organism evidence="2">
    <name type="scientific">Lysobacter firmicutimachus</name>
    <dbReference type="NCBI Taxonomy" id="1792846"/>
    <lineage>
        <taxon>Bacteria</taxon>
        <taxon>Pseudomonadati</taxon>
        <taxon>Pseudomonadota</taxon>
        <taxon>Gammaproteobacteria</taxon>
        <taxon>Lysobacterales</taxon>
        <taxon>Lysobacteraceae</taxon>
        <taxon>Lysobacter</taxon>
    </lineage>
</organism>
<feature type="domain" description="X-Tfes XVIPCD" evidence="1">
    <location>
        <begin position="258"/>
        <end position="350"/>
    </location>
</feature>
<proteinExistence type="predicted"/>
<dbReference type="InterPro" id="IPR046519">
    <property type="entry name" value="X-Tfes_XVIPCD"/>
</dbReference>
<evidence type="ECO:0000313" key="2">
    <source>
        <dbReference type="EMBL" id="XCO76866.1"/>
    </source>
</evidence>
<dbReference type="AlphaFoldDB" id="A0AAU8MYT4"/>
<dbReference type="EMBL" id="CP159925">
    <property type="protein sequence ID" value="XCO76866.1"/>
    <property type="molecule type" value="Genomic_DNA"/>
</dbReference>
<gene>
    <name evidence="2" type="ORF">ABU614_08800</name>
</gene>
<sequence length="393" mass="41875">MPFAVYRADNRAPEQIAESGFQARVPLDPSAARQLVARALIDPNAPLNLPKAPGNTIAEYFERTRNQPTLVGLPALYDQIRKETSATTMHVSTSPNIGVGGFDHRRHQYLIEMPLDRMYAWDIDPTRRTRIVQEPREIHSLSDAHPAPDPKTGIGSSKPVLLTDSASIDNAAIIAVYSPNGDGEVAFLTGLPEEWITRTRSLEQNGPWRVMPHAGPELAPAADAAVPASASPGTTNGSVPAVAPDAGRAFGYEHPYADPANPMHALYGQALTGLGRNPLTATIGVPEKTHNAAALADAAHNAQPRLDRIDSVEPGRNGGLFAIQGSAHEPAHKYALLQSPAALPAIQSARTAVETTQPARTEAVAEQSSVNALRSMFESAQAPSAPPLGPRRH</sequence>
<accession>A0AAU8MYT4</accession>
<dbReference type="Pfam" id="PF20410">
    <property type="entry name" value="X-Tfes_XVIPCD"/>
    <property type="match status" value="1"/>
</dbReference>
<evidence type="ECO:0000259" key="1">
    <source>
        <dbReference type="Pfam" id="PF20410"/>
    </source>
</evidence>
<dbReference type="RefSeq" id="WP_363800135.1">
    <property type="nucleotide sequence ID" value="NZ_CP159925.1"/>
</dbReference>
<reference evidence="2" key="1">
    <citation type="submission" date="2024-06" db="EMBL/GenBank/DDBJ databases">
        <authorList>
            <person name="Li S."/>
        </authorList>
    </citation>
    <scope>NUCLEOTIDE SEQUENCE</scope>
    <source>
        <strain evidence="2">SR10</strain>
    </source>
</reference>